<dbReference type="AlphaFoldDB" id="A0A0A9DLD9"/>
<name>A0A0A9DLD9_ARUDO</name>
<protein>
    <submittedName>
        <fullName evidence="1">Uncharacterized protein</fullName>
    </submittedName>
</protein>
<accession>A0A0A9DLD9</accession>
<reference evidence="1" key="2">
    <citation type="journal article" date="2015" name="Data Brief">
        <title>Shoot transcriptome of the giant reed, Arundo donax.</title>
        <authorList>
            <person name="Barrero R.A."/>
            <person name="Guerrero F.D."/>
            <person name="Moolhuijzen P."/>
            <person name="Goolsby J.A."/>
            <person name="Tidwell J."/>
            <person name="Bellgard S.E."/>
            <person name="Bellgard M.I."/>
        </authorList>
    </citation>
    <scope>NUCLEOTIDE SEQUENCE</scope>
    <source>
        <tissue evidence="1">Shoot tissue taken approximately 20 cm above the soil surface</tissue>
    </source>
</reference>
<dbReference type="EMBL" id="GBRH01211405">
    <property type="protein sequence ID" value="JAD86490.1"/>
    <property type="molecule type" value="Transcribed_RNA"/>
</dbReference>
<proteinExistence type="predicted"/>
<evidence type="ECO:0000313" key="1">
    <source>
        <dbReference type="EMBL" id="JAD86490.1"/>
    </source>
</evidence>
<organism evidence="1">
    <name type="scientific">Arundo donax</name>
    <name type="common">Giant reed</name>
    <name type="synonym">Donax arundinaceus</name>
    <dbReference type="NCBI Taxonomy" id="35708"/>
    <lineage>
        <taxon>Eukaryota</taxon>
        <taxon>Viridiplantae</taxon>
        <taxon>Streptophyta</taxon>
        <taxon>Embryophyta</taxon>
        <taxon>Tracheophyta</taxon>
        <taxon>Spermatophyta</taxon>
        <taxon>Magnoliopsida</taxon>
        <taxon>Liliopsida</taxon>
        <taxon>Poales</taxon>
        <taxon>Poaceae</taxon>
        <taxon>PACMAD clade</taxon>
        <taxon>Arundinoideae</taxon>
        <taxon>Arundineae</taxon>
        <taxon>Arundo</taxon>
    </lineage>
</organism>
<reference evidence="1" key="1">
    <citation type="submission" date="2014-09" db="EMBL/GenBank/DDBJ databases">
        <authorList>
            <person name="Magalhaes I.L.F."/>
            <person name="Oliveira U."/>
            <person name="Santos F.R."/>
            <person name="Vidigal T.H.D.A."/>
            <person name="Brescovit A.D."/>
            <person name="Santos A.J."/>
        </authorList>
    </citation>
    <scope>NUCLEOTIDE SEQUENCE</scope>
    <source>
        <tissue evidence="1">Shoot tissue taken approximately 20 cm above the soil surface</tissue>
    </source>
</reference>
<sequence>MDSIFFVMFVKILMSLAHMGGQLTTVGIMDAKCWLITAYS</sequence>